<dbReference type="AlphaFoldDB" id="A0A430A5A0"/>
<reference evidence="3 4" key="1">
    <citation type="submission" date="2017-05" db="EMBL/GenBank/DDBJ databases">
        <title>Vagococcus spp. assemblies.</title>
        <authorList>
            <person name="Gulvik C.A."/>
        </authorList>
    </citation>
    <scope>NUCLEOTIDE SEQUENCE [LARGE SCALE GENOMIC DNA]</scope>
    <source>
        <strain evidence="3 4">CCUG 41755</strain>
    </source>
</reference>
<name>A0A430A5A0_9ENTE</name>
<dbReference type="OrthoDB" id="9801061at2"/>
<evidence type="ECO:0000313" key="3">
    <source>
        <dbReference type="EMBL" id="RSU01988.1"/>
    </source>
</evidence>
<feature type="domain" description="Peptidoglycan beta-N-acetylmuramidase NamZ N-terminal" evidence="1">
    <location>
        <begin position="23"/>
        <end position="222"/>
    </location>
</feature>
<gene>
    <name evidence="3" type="ORF">CBF31_09500</name>
</gene>
<organism evidence="3 4">
    <name type="scientific">Vagococcus fessus</name>
    <dbReference type="NCBI Taxonomy" id="120370"/>
    <lineage>
        <taxon>Bacteria</taxon>
        <taxon>Bacillati</taxon>
        <taxon>Bacillota</taxon>
        <taxon>Bacilli</taxon>
        <taxon>Lactobacillales</taxon>
        <taxon>Enterococcaceae</taxon>
        <taxon>Vagococcus</taxon>
    </lineage>
</organism>
<dbReference type="InterPro" id="IPR048502">
    <property type="entry name" value="NamZ_N"/>
</dbReference>
<comment type="caution">
    <text evidence="3">The sequence shown here is derived from an EMBL/GenBank/DDBJ whole genome shotgun (WGS) entry which is preliminary data.</text>
</comment>
<dbReference type="GO" id="GO:0033922">
    <property type="term" value="F:peptidoglycan beta-N-acetylmuramidase activity"/>
    <property type="evidence" value="ECO:0007669"/>
    <property type="project" value="InterPro"/>
</dbReference>
<dbReference type="Pfam" id="PF20732">
    <property type="entry name" value="NamZ_C"/>
    <property type="match status" value="1"/>
</dbReference>
<feature type="domain" description="Peptidoglycan beta-N-acetylmuramidase NamZ C-terminal" evidence="2">
    <location>
        <begin position="227"/>
        <end position="381"/>
    </location>
</feature>
<evidence type="ECO:0008006" key="5">
    <source>
        <dbReference type="Google" id="ProtNLM"/>
    </source>
</evidence>
<dbReference type="PIRSF" id="PIRSF016719">
    <property type="entry name" value="UCP016719"/>
    <property type="match status" value="1"/>
</dbReference>
<dbReference type="Proteomes" id="UP000287101">
    <property type="component" value="Unassembled WGS sequence"/>
</dbReference>
<keyword evidence="4" id="KW-1185">Reference proteome</keyword>
<dbReference type="PANTHER" id="PTHR42915">
    <property type="entry name" value="HYPOTHETICAL 460 KDA PROTEIN IN FEUA-SIGW INTERGENIC REGION [PRECURSOR]"/>
    <property type="match status" value="1"/>
</dbReference>
<dbReference type="InterPro" id="IPR048503">
    <property type="entry name" value="NamZ_C"/>
</dbReference>
<dbReference type="Gene3D" id="3.40.50.12170">
    <property type="entry name" value="Uncharacterised protein PF07075, DUF1343"/>
    <property type="match status" value="1"/>
</dbReference>
<protein>
    <recommendedName>
        <fullName evidence="5">DUF1343 domain-containing protein</fullName>
    </recommendedName>
</protein>
<dbReference type="RefSeq" id="WP_126832425.1">
    <property type="nucleotide sequence ID" value="NZ_CBCRYB010000005.1"/>
</dbReference>
<proteinExistence type="predicted"/>
<dbReference type="Gene3D" id="3.90.1150.140">
    <property type="match status" value="1"/>
</dbReference>
<sequence>MAVLNGIDRLDYYEELFKGKRLGVIASSASVDSDFNSTVDLLAERFDVRALYGPEHGIRGDQGAGEMVEDYIDMKTGIPVYSLYRKDSKRFTPELLEGVDAVVYDIQDVGVRYYTFISTMIYALEDCQKYGKELIILDRINPLGGAIVEGNLLDEEFKSFVGAYSLPNRYGLTIGELAKMVNEEQQINCNLSIVPCKNWDRNSIFNETSRLWMMPSLGLPTFETAFSYVGTCLFEGTNISEGRGTTCPFIMIGAPFIKASELVTNLKVLKLKGIYFTEAYFTPTFSKHQGKYCEGVHLHFSDYHQVSPLKIGLILLDMIKKMYPNEFEFVPPYSPTGKPFIDYLSGSSLFTDQENTYEMIIEKNHQDSLTFKKRKEAFHLY</sequence>
<dbReference type="Pfam" id="PF07075">
    <property type="entry name" value="NamZ_N"/>
    <property type="match status" value="1"/>
</dbReference>
<evidence type="ECO:0000259" key="2">
    <source>
        <dbReference type="Pfam" id="PF20732"/>
    </source>
</evidence>
<evidence type="ECO:0000313" key="4">
    <source>
        <dbReference type="Proteomes" id="UP000287101"/>
    </source>
</evidence>
<dbReference type="InterPro" id="IPR008302">
    <property type="entry name" value="NamZ"/>
</dbReference>
<dbReference type="EMBL" id="NGJY01000004">
    <property type="protein sequence ID" value="RSU01988.1"/>
    <property type="molecule type" value="Genomic_DNA"/>
</dbReference>
<accession>A0A430A5A0</accession>
<evidence type="ECO:0000259" key="1">
    <source>
        <dbReference type="Pfam" id="PF07075"/>
    </source>
</evidence>
<dbReference type="PANTHER" id="PTHR42915:SF1">
    <property type="entry name" value="PEPTIDOGLYCAN BETA-N-ACETYLMURAMIDASE NAMZ"/>
    <property type="match status" value="1"/>
</dbReference>